<proteinExistence type="predicted"/>
<accession>A0ACA9LES8</accession>
<sequence length="140" mass="16667">MNPYLTSLYPLLKMNLYPTMNLDLAKNLDLAMNLDLALYLDIVIMIDHYLHLNDILQDNNHEIDLYHIIVIEDQQIKTIHTINMQVDKRIFAQLKQLYLILKRLDESTNEIKARLERLEKQHDERENDLSTQVIDHIDLC</sequence>
<keyword evidence="2" id="KW-1185">Reference proteome</keyword>
<protein>
    <submittedName>
        <fullName evidence="1">30812_t:CDS:1</fullName>
    </submittedName>
</protein>
<gene>
    <name evidence="1" type="ORF">RPERSI_LOCUS2722</name>
</gene>
<evidence type="ECO:0000313" key="1">
    <source>
        <dbReference type="EMBL" id="CAG8521509.1"/>
    </source>
</evidence>
<comment type="caution">
    <text evidence="1">The sequence shown here is derived from an EMBL/GenBank/DDBJ whole genome shotgun (WGS) entry which is preliminary data.</text>
</comment>
<dbReference type="EMBL" id="CAJVQC010003098">
    <property type="protein sequence ID" value="CAG8521509.1"/>
    <property type="molecule type" value="Genomic_DNA"/>
</dbReference>
<organism evidence="1 2">
    <name type="scientific">Racocetra persica</name>
    <dbReference type="NCBI Taxonomy" id="160502"/>
    <lineage>
        <taxon>Eukaryota</taxon>
        <taxon>Fungi</taxon>
        <taxon>Fungi incertae sedis</taxon>
        <taxon>Mucoromycota</taxon>
        <taxon>Glomeromycotina</taxon>
        <taxon>Glomeromycetes</taxon>
        <taxon>Diversisporales</taxon>
        <taxon>Gigasporaceae</taxon>
        <taxon>Racocetra</taxon>
    </lineage>
</organism>
<evidence type="ECO:0000313" key="2">
    <source>
        <dbReference type="Proteomes" id="UP000789920"/>
    </source>
</evidence>
<dbReference type="Proteomes" id="UP000789920">
    <property type="component" value="Unassembled WGS sequence"/>
</dbReference>
<reference evidence="1" key="1">
    <citation type="submission" date="2021-06" db="EMBL/GenBank/DDBJ databases">
        <authorList>
            <person name="Kallberg Y."/>
            <person name="Tangrot J."/>
            <person name="Rosling A."/>
        </authorList>
    </citation>
    <scope>NUCLEOTIDE SEQUENCE</scope>
    <source>
        <strain evidence="1">MA461A</strain>
    </source>
</reference>
<name>A0ACA9LES8_9GLOM</name>